<dbReference type="EC" id="2.7.11.1" evidence="1"/>
<evidence type="ECO:0000256" key="6">
    <source>
        <dbReference type="PROSITE-ProRule" id="PRU10141"/>
    </source>
</evidence>
<keyword evidence="5 6" id="KW-0067">ATP-binding</keyword>
<evidence type="ECO:0000256" key="7">
    <source>
        <dbReference type="SAM" id="MobiDB-lite"/>
    </source>
</evidence>
<dbReference type="FunCoup" id="A9AUZ3">
    <property type="interactions" value="142"/>
</dbReference>
<feature type="compositionally biased region" description="Low complexity" evidence="7">
    <location>
        <begin position="514"/>
        <end position="525"/>
    </location>
</feature>
<dbReference type="SUPFAM" id="SSF56112">
    <property type="entry name" value="Protein kinase-like (PK-like)"/>
    <property type="match status" value="1"/>
</dbReference>
<gene>
    <name evidence="9" type="ordered locus">Haur_3947</name>
</gene>
<evidence type="ECO:0000313" key="9">
    <source>
        <dbReference type="EMBL" id="ABX06581.1"/>
    </source>
</evidence>
<dbReference type="Gene3D" id="1.10.510.10">
    <property type="entry name" value="Transferase(Phosphotransferase) domain 1"/>
    <property type="match status" value="1"/>
</dbReference>
<dbReference type="SUPFAM" id="SSF103647">
    <property type="entry name" value="TSP type-3 repeat"/>
    <property type="match status" value="1"/>
</dbReference>
<dbReference type="SMART" id="SM00220">
    <property type="entry name" value="S_TKc"/>
    <property type="match status" value="1"/>
</dbReference>
<dbReference type="EMBL" id="CP000875">
    <property type="protein sequence ID" value="ABX06581.1"/>
    <property type="molecule type" value="Genomic_DNA"/>
</dbReference>
<feature type="region of interest" description="Disordered" evidence="7">
    <location>
        <begin position="299"/>
        <end position="319"/>
    </location>
</feature>
<dbReference type="STRING" id="316274.Haur_3947"/>
<dbReference type="HOGENOM" id="CLU_464432_0_0_0"/>
<keyword evidence="4 9" id="KW-0418">Kinase</keyword>
<feature type="compositionally biased region" description="Basic and acidic residues" evidence="7">
    <location>
        <begin position="532"/>
        <end position="544"/>
    </location>
</feature>
<proteinExistence type="predicted"/>
<evidence type="ECO:0000256" key="2">
    <source>
        <dbReference type="ARBA" id="ARBA00022679"/>
    </source>
</evidence>
<dbReference type="PROSITE" id="PS50011">
    <property type="entry name" value="PROTEIN_KINASE_DOM"/>
    <property type="match status" value="1"/>
</dbReference>
<keyword evidence="2" id="KW-0808">Transferase</keyword>
<evidence type="ECO:0000259" key="8">
    <source>
        <dbReference type="PROSITE" id="PS50011"/>
    </source>
</evidence>
<dbReference type="GO" id="GO:0005524">
    <property type="term" value="F:ATP binding"/>
    <property type="evidence" value="ECO:0007669"/>
    <property type="project" value="UniProtKB-UniRule"/>
</dbReference>
<feature type="region of interest" description="Disordered" evidence="7">
    <location>
        <begin position="453"/>
        <end position="602"/>
    </location>
</feature>
<feature type="binding site" evidence="6">
    <location>
        <position position="43"/>
    </location>
    <ligand>
        <name>ATP</name>
        <dbReference type="ChEBI" id="CHEBI:30616"/>
    </ligand>
</feature>
<dbReference type="KEGG" id="hau:Haur_3947"/>
<evidence type="ECO:0000256" key="5">
    <source>
        <dbReference type="ARBA" id="ARBA00022840"/>
    </source>
</evidence>
<dbReference type="Gene3D" id="3.30.200.20">
    <property type="entry name" value="Phosphorylase Kinase, domain 1"/>
    <property type="match status" value="1"/>
</dbReference>
<dbReference type="InterPro" id="IPR028974">
    <property type="entry name" value="TSP_type-3_rpt"/>
</dbReference>
<dbReference type="eggNOG" id="COG0515">
    <property type="taxonomic scope" value="Bacteria"/>
</dbReference>
<evidence type="ECO:0000256" key="4">
    <source>
        <dbReference type="ARBA" id="ARBA00022777"/>
    </source>
</evidence>
<keyword evidence="9" id="KW-0723">Serine/threonine-protein kinase</keyword>
<dbReference type="GO" id="GO:0004674">
    <property type="term" value="F:protein serine/threonine kinase activity"/>
    <property type="evidence" value="ECO:0007669"/>
    <property type="project" value="UniProtKB-KW"/>
</dbReference>
<accession>A9AUZ3</accession>
<dbReference type="InterPro" id="IPR000719">
    <property type="entry name" value="Prot_kinase_dom"/>
</dbReference>
<dbReference type="GO" id="GO:0005509">
    <property type="term" value="F:calcium ion binding"/>
    <property type="evidence" value="ECO:0007669"/>
    <property type="project" value="InterPro"/>
</dbReference>
<sequence length="602" mass="64053">MTVLQPGVVLNQQYEIIKKVGGGGGGNVYEALDLNLGRSVAIKHLILPSDDAVKHFKKEARLLARLEHQCLPRVYNQFDEGPSQFLVMEYIDGTDLAEYLNQQAGPLALQQVLPWADQLLKLLEYLHTAHELPIIHRDIKPANIKLSASGQLKLIDFGLAKSALSTQINNVYQSVRGYTSTYAPLEQLVPNDNEHTDERSDIFAFGVTLYHLLTGKVPVNAQQKPIDATNRHAMVIQAKPDPIVRPKLLNPTIPDYVDAAIMKAMAINKLDRFGSAAEFRQALNPSVAVKLSSGISSLLGSQRRPTQPVGGLSSQPAPAKISQPLRSIPSTSIADQAQSTLPTPLVQNPNAQAKPLKRVAPWLMLILVGLIGGGWWWVKANPTGASANGATQTQAANLVVNQVPALPSTTPTDTGSTVGQPTITLGLATATLVEPSATATVEPATAVVVQPTARPATARPVVQPTARPALQPTNPPVVQPTNPPPPPSDRDGDGFIDDVDACPDVAGPNNGCPVVEPTAPPAVADTDGDTIPDDRDACPREPGDPSRNGCPKPVEQATNTPRPTETPNLSTDRATPRPTNTPTPNINPNNPPSPPTSPPMTP</sequence>
<keyword evidence="3 6" id="KW-0547">Nucleotide-binding</keyword>
<dbReference type="PANTHER" id="PTHR43289:SF6">
    <property type="entry name" value="SERINE_THREONINE-PROTEIN KINASE NEKL-3"/>
    <property type="match status" value="1"/>
</dbReference>
<feature type="domain" description="Protein kinase" evidence="8">
    <location>
        <begin position="14"/>
        <end position="287"/>
    </location>
</feature>
<feature type="compositionally biased region" description="Pro residues" evidence="7">
    <location>
        <begin position="589"/>
        <end position="602"/>
    </location>
</feature>
<feature type="compositionally biased region" description="Pro residues" evidence="7">
    <location>
        <begin position="473"/>
        <end position="487"/>
    </location>
</feature>
<name>A9AUZ3_HERA2</name>
<dbReference type="InParanoid" id="A9AUZ3"/>
<dbReference type="CDD" id="cd14014">
    <property type="entry name" value="STKc_PknB_like"/>
    <property type="match status" value="1"/>
</dbReference>
<dbReference type="PROSITE" id="PS00107">
    <property type="entry name" value="PROTEIN_KINASE_ATP"/>
    <property type="match status" value="1"/>
</dbReference>
<dbReference type="Pfam" id="PF00069">
    <property type="entry name" value="Pkinase"/>
    <property type="match status" value="1"/>
</dbReference>
<dbReference type="InterPro" id="IPR011009">
    <property type="entry name" value="Kinase-like_dom_sf"/>
</dbReference>
<organism evidence="9 10">
    <name type="scientific">Herpetosiphon aurantiacus (strain ATCC 23779 / DSM 785 / 114-95)</name>
    <dbReference type="NCBI Taxonomy" id="316274"/>
    <lineage>
        <taxon>Bacteria</taxon>
        <taxon>Bacillati</taxon>
        <taxon>Chloroflexota</taxon>
        <taxon>Chloroflexia</taxon>
        <taxon>Herpetosiphonales</taxon>
        <taxon>Herpetosiphonaceae</taxon>
        <taxon>Herpetosiphon</taxon>
    </lineage>
</organism>
<feature type="compositionally biased region" description="Low complexity" evidence="7">
    <location>
        <begin position="576"/>
        <end position="588"/>
    </location>
</feature>
<dbReference type="Proteomes" id="UP000000787">
    <property type="component" value="Chromosome"/>
</dbReference>
<evidence type="ECO:0000256" key="1">
    <source>
        <dbReference type="ARBA" id="ARBA00012513"/>
    </source>
</evidence>
<dbReference type="PANTHER" id="PTHR43289">
    <property type="entry name" value="MITOGEN-ACTIVATED PROTEIN KINASE KINASE KINASE 20-RELATED"/>
    <property type="match status" value="1"/>
</dbReference>
<evidence type="ECO:0000256" key="3">
    <source>
        <dbReference type="ARBA" id="ARBA00022741"/>
    </source>
</evidence>
<dbReference type="BioCyc" id="HAUR316274:GHYA-3989-MONOMER"/>
<protein>
    <recommendedName>
        <fullName evidence="1">non-specific serine/threonine protein kinase</fullName>
        <ecNumber evidence="1">2.7.11.1</ecNumber>
    </recommendedName>
</protein>
<feature type="compositionally biased region" description="Polar residues" evidence="7">
    <location>
        <begin position="556"/>
        <end position="573"/>
    </location>
</feature>
<dbReference type="InterPro" id="IPR017441">
    <property type="entry name" value="Protein_kinase_ATP_BS"/>
</dbReference>
<reference evidence="9 10" key="1">
    <citation type="journal article" date="2011" name="Stand. Genomic Sci.">
        <title>Complete genome sequence of the filamentous gliding predatory bacterium Herpetosiphon aurantiacus type strain (114-95(T)).</title>
        <authorList>
            <person name="Kiss H."/>
            <person name="Nett M."/>
            <person name="Domin N."/>
            <person name="Martin K."/>
            <person name="Maresca J.A."/>
            <person name="Copeland A."/>
            <person name="Lapidus A."/>
            <person name="Lucas S."/>
            <person name="Berry K.W."/>
            <person name="Glavina Del Rio T."/>
            <person name="Dalin E."/>
            <person name="Tice H."/>
            <person name="Pitluck S."/>
            <person name="Richardson P."/>
            <person name="Bruce D."/>
            <person name="Goodwin L."/>
            <person name="Han C."/>
            <person name="Detter J.C."/>
            <person name="Schmutz J."/>
            <person name="Brettin T."/>
            <person name="Land M."/>
            <person name="Hauser L."/>
            <person name="Kyrpides N.C."/>
            <person name="Ivanova N."/>
            <person name="Goker M."/>
            <person name="Woyke T."/>
            <person name="Klenk H.P."/>
            <person name="Bryant D.A."/>
        </authorList>
    </citation>
    <scope>NUCLEOTIDE SEQUENCE [LARGE SCALE GENOMIC DNA]</scope>
    <source>
        <strain evidence="10">ATCC 23779 / DSM 785 / 114-95</strain>
    </source>
</reference>
<dbReference type="AlphaFoldDB" id="A9AUZ3"/>
<evidence type="ECO:0000313" key="10">
    <source>
        <dbReference type="Proteomes" id="UP000000787"/>
    </source>
</evidence>
<dbReference type="Gene3D" id="4.10.1080.10">
    <property type="entry name" value="TSP type-3 repeat"/>
    <property type="match status" value="1"/>
</dbReference>
<keyword evidence="10" id="KW-1185">Reference proteome</keyword>